<evidence type="ECO:0000313" key="3">
    <source>
        <dbReference type="Proteomes" id="UP000552097"/>
    </source>
</evidence>
<gene>
    <name evidence="2" type="ORF">F4560_008260</name>
</gene>
<dbReference type="GO" id="GO:0003677">
    <property type="term" value="F:DNA binding"/>
    <property type="evidence" value="ECO:0007669"/>
    <property type="project" value="UniProtKB-KW"/>
</dbReference>
<sequence>MPATCEVRVLGRFSIVVEGRPVPGDVWRNRRAADVVKLLAVAPDHRLHREQVMDRLWPDLPVDAAGANLRKAVHYARRALGCADAIQCEGGLLTLWPAGVLDVDLDRFERAADAALVSGDAGWCAFAAAYYRGDLLADDPYESWVVEPREKAKDKYTALLRAAGGWARLLELDETDEDAHRALMRRHLTAGNRRGALRQFERLRRALRERIGVGPDAETVALYESALTVDAAEPPSPAQRAAVGLANGLVAFGRRDLAAAERSARQVRVLALDADLGHELGEASTLLALVAHARGTWHQVFREEFADSVRHPTRPEVYDAHLCFQEFYLYGPEGHEGAESFGRDLLDIASRAGSAAGRALAYLLLGEFALLSGHVHSAVTTLRESLREAERAGCVSAQSLALERHAEAEVRLGDRAAARADLDRALPLAGSSRIPSHLVIRVHGVRVLAADSLGGELGAIREAERWLHEATHVCDPCSMGFRIAAATACARAGSPSRARTHQAEAERISGLWQGGPWSAALWEVRAEVRRAEGRGAQAAALFREAAEQFAALGRPLEESRCLAAAVTC</sequence>
<organism evidence="2 3">
    <name type="scientific">Saccharothrix ecbatanensis</name>
    <dbReference type="NCBI Taxonomy" id="1105145"/>
    <lineage>
        <taxon>Bacteria</taxon>
        <taxon>Bacillati</taxon>
        <taxon>Actinomycetota</taxon>
        <taxon>Actinomycetes</taxon>
        <taxon>Pseudonocardiales</taxon>
        <taxon>Pseudonocardiaceae</taxon>
        <taxon>Saccharothrix</taxon>
    </lineage>
</organism>
<dbReference type="SUPFAM" id="SSF48452">
    <property type="entry name" value="TPR-like"/>
    <property type="match status" value="2"/>
</dbReference>
<keyword evidence="2" id="KW-0238">DNA-binding</keyword>
<comment type="caution">
    <text evidence="2">The sequence shown here is derived from an EMBL/GenBank/DDBJ whole genome shotgun (WGS) entry which is preliminary data.</text>
</comment>
<dbReference type="AlphaFoldDB" id="A0A7W9HU24"/>
<reference evidence="2 3" key="1">
    <citation type="submission" date="2020-08" db="EMBL/GenBank/DDBJ databases">
        <title>Sequencing the genomes of 1000 actinobacteria strains.</title>
        <authorList>
            <person name="Klenk H.-P."/>
        </authorList>
    </citation>
    <scope>NUCLEOTIDE SEQUENCE [LARGE SCALE GENOMIC DNA]</scope>
    <source>
        <strain evidence="2 3">DSM 45486</strain>
    </source>
</reference>
<dbReference type="InterPro" id="IPR051677">
    <property type="entry name" value="AfsR-DnrI-RedD_regulator"/>
</dbReference>
<feature type="domain" description="Bacterial transcriptional activator" evidence="1">
    <location>
        <begin position="103"/>
        <end position="227"/>
    </location>
</feature>
<dbReference type="EMBL" id="JACHMO010000001">
    <property type="protein sequence ID" value="MBB5808492.1"/>
    <property type="molecule type" value="Genomic_DNA"/>
</dbReference>
<evidence type="ECO:0000259" key="1">
    <source>
        <dbReference type="SMART" id="SM01043"/>
    </source>
</evidence>
<dbReference type="GO" id="GO:0006355">
    <property type="term" value="P:regulation of DNA-templated transcription"/>
    <property type="evidence" value="ECO:0007669"/>
    <property type="project" value="InterPro"/>
</dbReference>
<dbReference type="InterPro" id="IPR011990">
    <property type="entry name" value="TPR-like_helical_dom_sf"/>
</dbReference>
<proteinExistence type="predicted"/>
<dbReference type="SUPFAM" id="SSF46894">
    <property type="entry name" value="C-terminal effector domain of the bipartite response regulators"/>
    <property type="match status" value="1"/>
</dbReference>
<dbReference type="SMART" id="SM01043">
    <property type="entry name" value="BTAD"/>
    <property type="match status" value="1"/>
</dbReference>
<dbReference type="PANTHER" id="PTHR35807">
    <property type="entry name" value="TRANSCRIPTIONAL REGULATOR REDD-RELATED"/>
    <property type="match status" value="1"/>
</dbReference>
<dbReference type="RefSeq" id="WP_184928385.1">
    <property type="nucleotide sequence ID" value="NZ_JACHMO010000001.1"/>
</dbReference>
<dbReference type="InterPro" id="IPR016032">
    <property type="entry name" value="Sig_transdc_resp-reg_C-effctor"/>
</dbReference>
<dbReference type="InterPro" id="IPR005158">
    <property type="entry name" value="BTAD"/>
</dbReference>
<dbReference type="Gene3D" id="1.10.10.10">
    <property type="entry name" value="Winged helix-like DNA-binding domain superfamily/Winged helix DNA-binding domain"/>
    <property type="match status" value="1"/>
</dbReference>
<dbReference type="InterPro" id="IPR036388">
    <property type="entry name" value="WH-like_DNA-bd_sf"/>
</dbReference>
<keyword evidence="3" id="KW-1185">Reference proteome</keyword>
<dbReference type="Gene3D" id="1.25.40.10">
    <property type="entry name" value="Tetratricopeptide repeat domain"/>
    <property type="match status" value="2"/>
</dbReference>
<dbReference type="Pfam" id="PF03704">
    <property type="entry name" value="BTAD"/>
    <property type="match status" value="1"/>
</dbReference>
<protein>
    <submittedName>
        <fullName evidence="2">DNA-binding SARP family transcriptional activator</fullName>
    </submittedName>
</protein>
<dbReference type="Proteomes" id="UP000552097">
    <property type="component" value="Unassembled WGS sequence"/>
</dbReference>
<name>A0A7W9HU24_9PSEU</name>
<accession>A0A7W9HU24</accession>
<evidence type="ECO:0000313" key="2">
    <source>
        <dbReference type="EMBL" id="MBB5808492.1"/>
    </source>
</evidence>